<sequence length="59" mass="6596">MHSFGSAAKLMEFNNNRPEGSTYEMSLARMPESAVMLIPPAMVCIRGQAPSQWRMMPHA</sequence>
<comment type="caution">
    <text evidence="1">The sequence shown here is derived from an EMBL/GenBank/DDBJ whole genome shotgun (WGS) entry which is preliminary data.</text>
</comment>
<gene>
    <name evidence="1" type="ORF">BAAM0483_04885</name>
</gene>
<accession>A0AB34TA34</accession>
<proteinExistence type="predicted"/>
<reference evidence="1 2" key="1">
    <citation type="journal article" date="2015" name="Int J Genomics">
        <title>Comparative Genomics Revealed Genetic Diversity and Species/Strain-Level Differences in Carbohydrate Metabolism of Three Probiotic Bifidobacterial Species.</title>
        <authorList>
            <person name="Odamaki T."/>
            <person name="Horigome A."/>
            <person name="Sugahara H."/>
            <person name="Hashikura N."/>
            <person name="Minami J."/>
            <person name="Xiao J.Z."/>
            <person name="Abe F."/>
        </authorList>
    </citation>
    <scope>NUCLEOTIDE SEQUENCE [LARGE SCALE GENOMIC DNA]</scope>
    <source>
        <strain evidence="1 2">MCC 0483</strain>
    </source>
</reference>
<organism evidence="1 2">
    <name type="scientific">Bifidobacterium animalis subsp. animalis MCC 0483</name>
    <dbReference type="NCBI Taxonomy" id="1365955"/>
    <lineage>
        <taxon>Bacteria</taxon>
        <taxon>Bacillati</taxon>
        <taxon>Actinomycetota</taxon>
        <taxon>Actinomycetes</taxon>
        <taxon>Bifidobacteriales</taxon>
        <taxon>Bifidobacteriaceae</taxon>
        <taxon>Bifidobacterium</taxon>
    </lineage>
</organism>
<evidence type="ECO:0000313" key="2">
    <source>
        <dbReference type="Proteomes" id="UP000037239"/>
    </source>
</evidence>
<protein>
    <submittedName>
        <fullName evidence="1">Uncharacterized protein</fullName>
    </submittedName>
</protein>
<dbReference type="Proteomes" id="UP000037239">
    <property type="component" value="Unassembled WGS sequence"/>
</dbReference>
<dbReference type="AlphaFoldDB" id="A0AB34TA34"/>
<evidence type="ECO:0000313" key="1">
    <source>
        <dbReference type="EMBL" id="KOA50017.1"/>
    </source>
</evidence>
<name>A0AB34TA34_9BIFI</name>
<dbReference type="EMBL" id="AWFK01000007">
    <property type="protein sequence ID" value="KOA50017.1"/>
    <property type="molecule type" value="Genomic_DNA"/>
</dbReference>